<feature type="transmembrane region" description="Helical" evidence="2">
    <location>
        <begin position="254"/>
        <end position="273"/>
    </location>
</feature>
<keyword evidence="2" id="KW-0472">Membrane</keyword>
<evidence type="ECO:0000256" key="2">
    <source>
        <dbReference type="SAM" id="Phobius"/>
    </source>
</evidence>
<organism evidence="3 4">
    <name type="scientific">Gordonia sputi NBRC 100414</name>
    <dbReference type="NCBI Taxonomy" id="1089453"/>
    <lineage>
        <taxon>Bacteria</taxon>
        <taxon>Bacillati</taxon>
        <taxon>Actinomycetota</taxon>
        <taxon>Actinomycetes</taxon>
        <taxon>Mycobacteriales</taxon>
        <taxon>Gordoniaceae</taxon>
        <taxon>Gordonia</taxon>
    </lineage>
</organism>
<feature type="transmembrane region" description="Helical" evidence="2">
    <location>
        <begin position="35"/>
        <end position="55"/>
    </location>
</feature>
<keyword evidence="2" id="KW-0812">Transmembrane</keyword>
<feature type="region of interest" description="Disordered" evidence="1">
    <location>
        <begin position="1"/>
        <end position="28"/>
    </location>
</feature>
<comment type="caution">
    <text evidence="3">The sequence shown here is derived from an EMBL/GenBank/DDBJ whole genome shotgun (WGS) entry which is preliminary data.</text>
</comment>
<feature type="transmembrane region" description="Helical" evidence="2">
    <location>
        <begin position="225"/>
        <end position="247"/>
    </location>
</feature>
<feature type="compositionally biased region" description="Low complexity" evidence="1">
    <location>
        <begin position="1"/>
        <end position="16"/>
    </location>
</feature>
<evidence type="ECO:0008006" key="5">
    <source>
        <dbReference type="Google" id="ProtNLM"/>
    </source>
</evidence>
<name>H5TWL6_9ACTN</name>
<dbReference type="AlphaFoldDB" id="H5TWL6"/>
<accession>H5TWL6</accession>
<gene>
    <name evidence="3" type="ORF">GOSPT_022_02200</name>
</gene>
<reference evidence="3 4" key="1">
    <citation type="submission" date="2012-02" db="EMBL/GenBank/DDBJ databases">
        <title>Whole genome shotgun sequence of Gordonia sputi NBRC 100414.</title>
        <authorList>
            <person name="Yoshida I."/>
            <person name="Hosoyama A."/>
            <person name="Tsuchikane K."/>
            <person name="Katsumata H."/>
            <person name="Yamazaki S."/>
            <person name="Fujita N."/>
        </authorList>
    </citation>
    <scope>NUCLEOTIDE SEQUENCE [LARGE SCALE GENOMIC DNA]</scope>
    <source>
        <strain evidence="3 4">NBRC 100414</strain>
    </source>
</reference>
<evidence type="ECO:0000313" key="3">
    <source>
        <dbReference type="EMBL" id="GAB37874.1"/>
    </source>
</evidence>
<proteinExistence type="predicted"/>
<sequence length="357" mass="36280">MSADETTTTSGATSATDIPVTDTPAKKGPPAPVKVIAVVLGTAVLLSVMVTMFALPAARSAPHHVPIGVVGSEQVVSQVDRLTGDSFDVTAYSDEVAARDAIETRAIYGALVVKPGADLTVLVASAASPTVATMIETMGQGVADATRAQTQVVDVRSFPAKDPRGAGLAAGALPLALGGWISAMVIMLVISSAGGRIIAALGVSVVGGFALIAILQFLVGTFDGNYWLTSLAAMLGIAATCFAVLGLREALGGPGLVVAAIALILLGNPLSGLSSAPELLPTPWGAIGQLLPPGATGSLLRDVVFFNGNAIAHPLIVLGCWLLGGLVLYGLGLRRERRTHVSDVDVVEFGYRETVDA</sequence>
<feature type="transmembrane region" description="Helical" evidence="2">
    <location>
        <begin position="197"/>
        <end position="219"/>
    </location>
</feature>
<evidence type="ECO:0000313" key="4">
    <source>
        <dbReference type="Proteomes" id="UP000005845"/>
    </source>
</evidence>
<keyword evidence="2" id="KW-1133">Transmembrane helix</keyword>
<feature type="transmembrane region" description="Helical" evidence="2">
    <location>
        <begin position="166"/>
        <end position="190"/>
    </location>
</feature>
<dbReference type="EMBL" id="BAFC01000022">
    <property type="protein sequence ID" value="GAB37874.1"/>
    <property type="molecule type" value="Genomic_DNA"/>
</dbReference>
<protein>
    <recommendedName>
        <fullName evidence="5">ABC transporter permease</fullName>
    </recommendedName>
</protein>
<dbReference type="RefSeq" id="WP_005203004.1">
    <property type="nucleotide sequence ID" value="NZ_BAFC01000022.1"/>
</dbReference>
<dbReference type="Proteomes" id="UP000005845">
    <property type="component" value="Unassembled WGS sequence"/>
</dbReference>
<evidence type="ECO:0000256" key="1">
    <source>
        <dbReference type="SAM" id="MobiDB-lite"/>
    </source>
</evidence>
<keyword evidence="4" id="KW-1185">Reference proteome</keyword>
<dbReference type="eggNOG" id="COG1511">
    <property type="taxonomic scope" value="Bacteria"/>
</dbReference>
<feature type="transmembrane region" description="Helical" evidence="2">
    <location>
        <begin position="311"/>
        <end position="331"/>
    </location>
</feature>